<evidence type="ECO:0000313" key="2">
    <source>
        <dbReference type="EMBL" id="MBM3318837.1"/>
    </source>
</evidence>
<name>A0A937XEK5_UNCEI</name>
<dbReference type="PANTHER" id="PTHR43509">
    <property type="match status" value="1"/>
</dbReference>
<dbReference type="Proteomes" id="UP000748308">
    <property type="component" value="Unassembled WGS sequence"/>
</dbReference>
<protein>
    <recommendedName>
        <fullName evidence="1">Sulphate adenylyltransferase catalytic domain-containing protein</fullName>
    </recommendedName>
</protein>
<evidence type="ECO:0000313" key="3">
    <source>
        <dbReference type="Proteomes" id="UP000748308"/>
    </source>
</evidence>
<accession>A0A937XEK5</accession>
<dbReference type="SUPFAM" id="SSF52374">
    <property type="entry name" value="Nucleotidylyl transferase"/>
    <property type="match status" value="1"/>
</dbReference>
<comment type="caution">
    <text evidence="2">The sequence shown here is derived from an EMBL/GenBank/DDBJ whole genome shotgun (WGS) entry which is preliminary data.</text>
</comment>
<proteinExistence type="predicted"/>
<dbReference type="Pfam" id="PF01747">
    <property type="entry name" value="ATP-sulfurylase"/>
    <property type="match status" value="1"/>
</dbReference>
<dbReference type="InterPro" id="IPR014729">
    <property type="entry name" value="Rossmann-like_a/b/a_fold"/>
</dbReference>
<dbReference type="PANTHER" id="PTHR43509:SF1">
    <property type="entry name" value="SULFATE ADENYLYLTRANSFERASE"/>
    <property type="match status" value="1"/>
</dbReference>
<feature type="domain" description="Sulphate adenylyltransferase catalytic" evidence="1">
    <location>
        <begin position="1"/>
        <end position="86"/>
    </location>
</feature>
<feature type="non-terminal residue" evidence="2">
    <location>
        <position position="1"/>
    </location>
</feature>
<dbReference type="GO" id="GO:0004781">
    <property type="term" value="F:sulfate adenylyltransferase (ATP) activity"/>
    <property type="evidence" value="ECO:0007669"/>
    <property type="project" value="InterPro"/>
</dbReference>
<gene>
    <name evidence="2" type="ORF">FJY75_13390</name>
</gene>
<sequence>GNFYGPFDARRIFARFDPTLLGITPLFFDDAFFCRRCGGMATTKTCPHDGADRVTLSGTRLRELLRLGEAPPSEIIRPEVAAVLRQGLAGGRFPLRGWRQPEDLS</sequence>
<dbReference type="AlphaFoldDB" id="A0A937XEK5"/>
<dbReference type="InterPro" id="IPR024951">
    <property type="entry name" value="Sulfurylase_cat_dom"/>
</dbReference>
<organism evidence="2 3">
    <name type="scientific">Eiseniibacteriota bacterium</name>
    <dbReference type="NCBI Taxonomy" id="2212470"/>
    <lineage>
        <taxon>Bacteria</taxon>
        <taxon>Candidatus Eiseniibacteriota</taxon>
    </lineage>
</organism>
<dbReference type="EMBL" id="VGIY01000506">
    <property type="protein sequence ID" value="MBM3318837.1"/>
    <property type="molecule type" value="Genomic_DNA"/>
</dbReference>
<evidence type="ECO:0000259" key="1">
    <source>
        <dbReference type="Pfam" id="PF01747"/>
    </source>
</evidence>
<reference evidence="2" key="1">
    <citation type="submission" date="2019-03" db="EMBL/GenBank/DDBJ databases">
        <title>Lake Tanganyika Metagenome-Assembled Genomes (MAGs).</title>
        <authorList>
            <person name="Tran P."/>
        </authorList>
    </citation>
    <scope>NUCLEOTIDE SEQUENCE</scope>
    <source>
        <strain evidence="2">M_DeepCast_400m_m2_100</strain>
    </source>
</reference>
<dbReference type="Gene3D" id="3.40.50.620">
    <property type="entry name" value="HUPs"/>
    <property type="match status" value="1"/>
</dbReference>